<comment type="caution">
    <text evidence="2">The sequence shown here is derived from an EMBL/GenBank/DDBJ whole genome shotgun (WGS) entry which is preliminary data.</text>
</comment>
<gene>
    <name evidence="2" type="ORF">EPD65_14120</name>
</gene>
<dbReference type="EMBL" id="SJZJ01000028">
    <property type="protein sequence ID" value="TCJ21916.1"/>
    <property type="molecule type" value="Genomic_DNA"/>
</dbReference>
<proteinExistence type="predicted"/>
<evidence type="ECO:0000313" key="3">
    <source>
        <dbReference type="Proteomes" id="UP000295453"/>
    </source>
</evidence>
<keyword evidence="3" id="KW-1185">Reference proteome</keyword>
<organism evidence="2 3">
    <name type="scientific">Nocardioides jejuensis</name>
    <dbReference type="NCBI Taxonomy" id="2502782"/>
    <lineage>
        <taxon>Bacteria</taxon>
        <taxon>Bacillati</taxon>
        <taxon>Actinomycetota</taxon>
        <taxon>Actinomycetes</taxon>
        <taxon>Propionibacteriales</taxon>
        <taxon>Nocardioidaceae</taxon>
        <taxon>Nocardioides</taxon>
    </lineage>
</organism>
<dbReference type="Proteomes" id="UP000295453">
    <property type="component" value="Unassembled WGS sequence"/>
</dbReference>
<feature type="transmembrane region" description="Helical" evidence="1">
    <location>
        <begin position="43"/>
        <end position="64"/>
    </location>
</feature>
<keyword evidence="1" id="KW-0472">Membrane</keyword>
<sequence length="114" mass="11749">MKMSPESIALACFTFVTVVLLGGWQQIAMLASSSGLLPEGYGNLHTVLIAVAVDLPVALAMAAATRVGSVAESSWGRAFAQATVPLGFLALLASIVFVLGTISGHSNGVFFPRL</sequence>
<reference evidence="2 3" key="1">
    <citation type="submission" date="2019-03" db="EMBL/GenBank/DDBJ databases">
        <authorList>
            <person name="Kim M.K.M."/>
        </authorList>
    </citation>
    <scope>NUCLEOTIDE SEQUENCE [LARGE SCALE GENOMIC DNA]</scope>
    <source>
        <strain evidence="2 3">18JY15-6</strain>
    </source>
</reference>
<accession>A0A4R1BWZ4</accession>
<feature type="transmembrane region" description="Helical" evidence="1">
    <location>
        <begin position="84"/>
        <end position="104"/>
    </location>
</feature>
<protein>
    <submittedName>
        <fullName evidence="2">Uncharacterized protein</fullName>
    </submittedName>
</protein>
<keyword evidence="1" id="KW-1133">Transmembrane helix</keyword>
<name>A0A4R1BWZ4_9ACTN</name>
<keyword evidence="1" id="KW-0812">Transmembrane</keyword>
<evidence type="ECO:0000256" key="1">
    <source>
        <dbReference type="SAM" id="Phobius"/>
    </source>
</evidence>
<evidence type="ECO:0000313" key="2">
    <source>
        <dbReference type="EMBL" id="TCJ21916.1"/>
    </source>
</evidence>
<dbReference type="AlphaFoldDB" id="A0A4R1BWZ4"/>
<dbReference type="RefSeq" id="WP_131585230.1">
    <property type="nucleotide sequence ID" value="NZ_SJZJ01000028.1"/>
</dbReference>